<name>A0A7J7K212_BUGNE</name>
<comment type="caution">
    <text evidence="5">The sequence shown here is derived from an EMBL/GenBank/DDBJ whole genome shotgun (WGS) entry which is preliminary data.</text>
</comment>
<evidence type="ECO:0000313" key="6">
    <source>
        <dbReference type="Proteomes" id="UP000593567"/>
    </source>
</evidence>
<feature type="compositionally biased region" description="Basic and acidic residues" evidence="3">
    <location>
        <begin position="45"/>
        <end position="56"/>
    </location>
</feature>
<evidence type="ECO:0000259" key="4">
    <source>
        <dbReference type="Pfam" id="PF13299"/>
    </source>
</evidence>
<dbReference type="Proteomes" id="UP000593567">
    <property type="component" value="Unassembled WGS sequence"/>
</dbReference>
<dbReference type="OrthoDB" id="64353at2759"/>
<dbReference type="EMBL" id="VXIV02001490">
    <property type="protein sequence ID" value="KAF6032669.1"/>
    <property type="molecule type" value="Genomic_DNA"/>
</dbReference>
<feature type="domain" description="Cleavage and polyadenylation specificity factor 2 C-terminal" evidence="4">
    <location>
        <begin position="2"/>
        <end position="153"/>
    </location>
</feature>
<evidence type="ECO:0000256" key="2">
    <source>
        <dbReference type="RuleBase" id="RU365006"/>
    </source>
</evidence>
<dbReference type="PANTHER" id="PTHR45922">
    <property type="entry name" value="CLEAVAGE AND POLYADENYLATION SPECIFICITY FACTOR SUBUNIT 2"/>
    <property type="match status" value="1"/>
</dbReference>
<dbReference type="InterPro" id="IPR027075">
    <property type="entry name" value="CPSF2"/>
</dbReference>
<gene>
    <name evidence="5" type="ORF">EB796_009010</name>
</gene>
<protein>
    <recommendedName>
        <fullName evidence="2">Cleavage and polyadenylation specificity factor subunit 2</fullName>
    </recommendedName>
    <alternativeName>
        <fullName evidence="2">Cleavage and polyadenylation specificity factor 100 kDa subunit</fullName>
    </alternativeName>
</protein>
<keyword evidence="2" id="KW-0694">RNA-binding</keyword>
<dbReference type="Pfam" id="PF13299">
    <property type="entry name" value="CPSF100_C"/>
    <property type="match status" value="1"/>
</dbReference>
<dbReference type="GO" id="GO:0006398">
    <property type="term" value="P:mRNA 3'-end processing by stem-loop binding and cleavage"/>
    <property type="evidence" value="ECO:0007669"/>
    <property type="project" value="InterPro"/>
</dbReference>
<evidence type="ECO:0000256" key="3">
    <source>
        <dbReference type="SAM" id="MobiDB-lite"/>
    </source>
</evidence>
<comment type="subcellular location">
    <subcellularLocation>
        <location evidence="2">Nucleus</location>
    </subcellularLocation>
</comment>
<dbReference type="GO" id="GO:0003723">
    <property type="term" value="F:RNA binding"/>
    <property type="evidence" value="ECO:0007669"/>
    <property type="project" value="UniProtKB-KW"/>
</dbReference>
<reference evidence="5" key="1">
    <citation type="submission" date="2020-06" db="EMBL/GenBank/DDBJ databases">
        <title>Draft genome of Bugula neritina, a colonial animal packing powerful symbionts and potential medicines.</title>
        <authorList>
            <person name="Rayko M."/>
        </authorList>
    </citation>
    <scope>NUCLEOTIDE SEQUENCE [LARGE SCALE GENOMIC DNA]</scope>
    <source>
        <strain evidence="5">Kwan_BN1</strain>
    </source>
</reference>
<sequence>MDSLVSQLNFAKTPIAELAWLDGEIKLPELEQPKSSMEDGDDLSEENKEEQKAEKLKALAQQEAALKTGHVPSLHRMHASKIPPHKAIFFNEPKLSDLKQVMMKAGFQAEFNKGVLVVDDKIAVRKTVAGIIQLEGCISEEYYKVRSLLYDQYAIV</sequence>
<dbReference type="InterPro" id="IPR025069">
    <property type="entry name" value="Cpsf2_C"/>
</dbReference>
<evidence type="ECO:0000256" key="1">
    <source>
        <dbReference type="ARBA" id="ARBA00010624"/>
    </source>
</evidence>
<organism evidence="5 6">
    <name type="scientific">Bugula neritina</name>
    <name type="common">Brown bryozoan</name>
    <name type="synonym">Sertularia neritina</name>
    <dbReference type="NCBI Taxonomy" id="10212"/>
    <lineage>
        <taxon>Eukaryota</taxon>
        <taxon>Metazoa</taxon>
        <taxon>Spiralia</taxon>
        <taxon>Lophotrochozoa</taxon>
        <taxon>Bryozoa</taxon>
        <taxon>Gymnolaemata</taxon>
        <taxon>Cheilostomatida</taxon>
        <taxon>Flustrina</taxon>
        <taxon>Buguloidea</taxon>
        <taxon>Bugulidae</taxon>
        <taxon>Bugula</taxon>
    </lineage>
</organism>
<comment type="similarity">
    <text evidence="1 2">Belongs to the metallo-beta-lactamase superfamily. RNA-metabolizing metallo-beta-lactamase-like family. CPSF2/YSH1 subfamily.</text>
</comment>
<keyword evidence="2" id="KW-0507">mRNA processing</keyword>
<dbReference type="GO" id="GO:0005847">
    <property type="term" value="C:mRNA cleavage and polyadenylation specificity factor complex"/>
    <property type="evidence" value="ECO:0007669"/>
    <property type="project" value="InterPro"/>
</dbReference>
<keyword evidence="2" id="KW-0539">Nucleus</keyword>
<accession>A0A7J7K212</accession>
<proteinExistence type="inferred from homology"/>
<evidence type="ECO:0000313" key="5">
    <source>
        <dbReference type="EMBL" id="KAF6032669.1"/>
    </source>
</evidence>
<feature type="region of interest" description="Disordered" evidence="3">
    <location>
        <begin position="30"/>
        <end position="56"/>
    </location>
</feature>
<keyword evidence="6" id="KW-1185">Reference proteome</keyword>
<dbReference type="AlphaFoldDB" id="A0A7J7K212"/>
<dbReference type="PANTHER" id="PTHR45922:SF1">
    <property type="entry name" value="CLEAVAGE AND POLYADENYLATION SPECIFICITY FACTOR SUBUNIT 2"/>
    <property type="match status" value="1"/>
</dbReference>